<keyword evidence="6 8" id="KW-1133">Transmembrane helix</keyword>
<proteinExistence type="inferred from homology"/>
<evidence type="ECO:0000313" key="10">
    <source>
        <dbReference type="Proteomes" id="UP000031563"/>
    </source>
</evidence>
<keyword evidence="3" id="KW-0813">Transport</keyword>
<comment type="similarity">
    <text evidence="2">Belongs to the amino acid-polyamine-organocation (APC) superfamily. Spore germination protein (SGP) (TC 2.A.3.9) family.</text>
</comment>
<feature type="transmembrane region" description="Helical" evidence="8">
    <location>
        <begin position="221"/>
        <end position="241"/>
    </location>
</feature>
<feature type="transmembrane region" description="Helical" evidence="8">
    <location>
        <begin position="192"/>
        <end position="209"/>
    </location>
</feature>
<feature type="transmembrane region" description="Helical" evidence="8">
    <location>
        <begin position="85"/>
        <end position="108"/>
    </location>
</feature>
<dbReference type="AlphaFoldDB" id="A0A0F5I8J6"/>
<evidence type="ECO:0000256" key="3">
    <source>
        <dbReference type="ARBA" id="ARBA00022448"/>
    </source>
</evidence>
<comment type="caution">
    <text evidence="9">The sequence shown here is derived from an EMBL/GenBank/DDBJ whole genome shotgun (WGS) entry which is preliminary data.</text>
</comment>
<organism evidence="9 10">
    <name type="scientific">Bacillus thermotolerans</name>
    <name type="common">Quasibacillus thermotolerans</name>
    <dbReference type="NCBI Taxonomy" id="1221996"/>
    <lineage>
        <taxon>Bacteria</taxon>
        <taxon>Bacillati</taxon>
        <taxon>Bacillota</taxon>
        <taxon>Bacilli</taxon>
        <taxon>Bacillales</taxon>
        <taxon>Bacillaceae</taxon>
        <taxon>Bacillus</taxon>
    </lineage>
</organism>
<feature type="transmembrane region" description="Helical" evidence="8">
    <location>
        <begin position="337"/>
        <end position="356"/>
    </location>
</feature>
<dbReference type="EMBL" id="JWIR02000018">
    <property type="protein sequence ID" value="KKB41851.1"/>
    <property type="molecule type" value="Genomic_DNA"/>
</dbReference>
<dbReference type="Pfam" id="PF03845">
    <property type="entry name" value="Spore_permease"/>
    <property type="match status" value="1"/>
</dbReference>
<dbReference type="GO" id="GO:0016020">
    <property type="term" value="C:membrane"/>
    <property type="evidence" value="ECO:0007669"/>
    <property type="project" value="UniProtKB-SubCell"/>
</dbReference>
<feature type="transmembrane region" description="Helical" evidence="8">
    <location>
        <begin position="12"/>
        <end position="32"/>
    </location>
</feature>
<reference evidence="9" key="1">
    <citation type="submission" date="2015-02" db="EMBL/GenBank/DDBJ databases">
        <title>Genome Assembly of Bacillaceae bacterium MTCC 8252.</title>
        <authorList>
            <person name="Verma A."/>
            <person name="Khatri I."/>
            <person name="Mual P."/>
            <person name="Subramanian S."/>
            <person name="Krishnamurthi S."/>
        </authorList>
    </citation>
    <scope>NUCLEOTIDE SEQUENCE [LARGE SCALE GENOMIC DNA]</scope>
    <source>
        <strain evidence="9">MTCC 8252</strain>
    </source>
</reference>
<dbReference type="GO" id="GO:0009847">
    <property type="term" value="P:spore germination"/>
    <property type="evidence" value="ECO:0007669"/>
    <property type="project" value="InterPro"/>
</dbReference>
<evidence type="ECO:0000313" key="9">
    <source>
        <dbReference type="EMBL" id="KKB41851.1"/>
    </source>
</evidence>
<protein>
    <submittedName>
        <fullName evidence="9">Spore germination protein</fullName>
    </submittedName>
</protein>
<accession>A0A0F5I8J6</accession>
<feature type="transmembrane region" description="Helical" evidence="8">
    <location>
        <begin position="273"/>
        <end position="295"/>
    </location>
</feature>
<dbReference type="Proteomes" id="UP000031563">
    <property type="component" value="Unassembled WGS sequence"/>
</dbReference>
<keyword evidence="5 8" id="KW-0812">Transmembrane</keyword>
<comment type="subcellular location">
    <subcellularLocation>
        <location evidence="1">Membrane</location>
        <topology evidence="1">Multi-pass membrane protein</topology>
    </subcellularLocation>
</comment>
<dbReference type="PANTHER" id="PTHR34975">
    <property type="entry name" value="SPORE GERMINATION PROTEIN A2"/>
    <property type="match status" value="1"/>
</dbReference>
<dbReference type="STRING" id="1221996.QY95_00469"/>
<feature type="transmembrane region" description="Helical" evidence="8">
    <location>
        <begin position="44"/>
        <end position="65"/>
    </location>
</feature>
<name>A0A0F5I8J6_BACTR</name>
<evidence type="ECO:0000256" key="6">
    <source>
        <dbReference type="ARBA" id="ARBA00022989"/>
    </source>
</evidence>
<evidence type="ECO:0000256" key="7">
    <source>
        <dbReference type="ARBA" id="ARBA00023136"/>
    </source>
</evidence>
<feature type="transmembrane region" description="Helical" evidence="8">
    <location>
        <begin position="120"/>
        <end position="137"/>
    </location>
</feature>
<feature type="transmembrane region" description="Helical" evidence="8">
    <location>
        <begin position="307"/>
        <end position="325"/>
    </location>
</feature>
<evidence type="ECO:0000256" key="5">
    <source>
        <dbReference type="ARBA" id="ARBA00022692"/>
    </source>
</evidence>
<dbReference type="RefSeq" id="WP_040047961.1">
    <property type="nucleotide sequence ID" value="NZ_JWIR02000018.1"/>
</dbReference>
<evidence type="ECO:0000256" key="8">
    <source>
        <dbReference type="SAM" id="Phobius"/>
    </source>
</evidence>
<evidence type="ECO:0000256" key="2">
    <source>
        <dbReference type="ARBA" id="ARBA00007998"/>
    </source>
</evidence>
<gene>
    <name evidence="9" type="ORF">QY95_00469</name>
</gene>
<sequence>MLPLPGEDKQVSPYLAFYVIVTVQVGVAILSFESNLVKDAGQDMWISILMAATATHVLIWMTYQILNKGENDITVIHRQLFGKWIGGLLSFLFIIYLFMIFVLTLRTYIEVIQLWMFPQIQNWYVALIIAAIVYLYVIGGFRVIVGLCVISFFLTIPLLALKIFPLKEGLIIYLFPVFDHHIVALVEAAKTMALNYSGFEVLLFCYPFFKQAPLSHKWAQLGSAASTFIYLAAALVSIMYFTKEHLAEVFWPTLTLWKIVDLPFMERLEYLGVALWLFVILPNLCLYLWAATRGLKQLFAIRQKKSLVFFLFLGVLFCAFLREPAYTERLLRFINEAGLYVMYIYIPFLYVYQLIYHKLRGQR</sequence>
<dbReference type="OrthoDB" id="2380240at2"/>
<keyword evidence="10" id="KW-1185">Reference proteome</keyword>
<dbReference type="InterPro" id="IPR004761">
    <property type="entry name" value="Spore_GerAB"/>
</dbReference>
<evidence type="ECO:0000256" key="1">
    <source>
        <dbReference type="ARBA" id="ARBA00004141"/>
    </source>
</evidence>
<evidence type="ECO:0000256" key="4">
    <source>
        <dbReference type="ARBA" id="ARBA00022544"/>
    </source>
</evidence>
<keyword evidence="7 8" id="KW-0472">Membrane</keyword>
<dbReference type="PANTHER" id="PTHR34975:SF2">
    <property type="entry name" value="SPORE GERMINATION PROTEIN A2"/>
    <property type="match status" value="1"/>
</dbReference>
<keyword evidence="4" id="KW-0309">Germination</keyword>
<dbReference type="NCBIfam" id="TIGR00912">
    <property type="entry name" value="2A0309"/>
    <property type="match status" value="1"/>
</dbReference>